<organism evidence="2 3">
    <name type="scientific">Fulvivirga sediminis</name>
    <dbReference type="NCBI Taxonomy" id="2803949"/>
    <lineage>
        <taxon>Bacteria</taxon>
        <taxon>Pseudomonadati</taxon>
        <taxon>Bacteroidota</taxon>
        <taxon>Cytophagia</taxon>
        <taxon>Cytophagales</taxon>
        <taxon>Fulvivirgaceae</taxon>
        <taxon>Fulvivirga</taxon>
    </lineage>
</organism>
<evidence type="ECO:0000313" key="3">
    <source>
        <dbReference type="Proteomes" id="UP000659388"/>
    </source>
</evidence>
<comment type="caution">
    <text evidence="2">The sequence shown here is derived from an EMBL/GenBank/DDBJ whole genome shotgun (WGS) entry which is preliminary data.</text>
</comment>
<feature type="transmembrane region" description="Helical" evidence="1">
    <location>
        <begin position="83"/>
        <end position="105"/>
    </location>
</feature>
<dbReference type="Proteomes" id="UP000659388">
    <property type="component" value="Unassembled WGS sequence"/>
</dbReference>
<keyword evidence="1" id="KW-0812">Transmembrane</keyword>
<evidence type="ECO:0000313" key="2">
    <source>
        <dbReference type="EMBL" id="MBL3658089.1"/>
    </source>
</evidence>
<dbReference type="AlphaFoldDB" id="A0A937K0Z1"/>
<gene>
    <name evidence="2" type="ORF">JL102_18200</name>
</gene>
<dbReference type="EMBL" id="JAESIY010000010">
    <property type="protein sequence ID" value="MBL3658089.1"/>
    <property type="molecule type" value="Genomic_DNA"/>
</dbReference>
<proteinExistence type="predicted"/>
<feature type="transmembrane region" description="Helical" evidence="1">
    <location>
        <begin position="146"/>
        <end position="170"/>
    </location>
</feature>
<dbReference type="Pfam" id="PF13858">
    <property type="entry name" value="DUF4199"/>
    <property type="match status" value="1"/>
</dbReference>
<keyword evidence="1" id="KW-1133">Transmembrane helix</keyword>
<dbReference type="InterPro" id="IPR025250">
    <property type="entry name" value="DUF4199"/>
</dbReference>
<evidence type="ECO:0000256" key="1">
    <source>
        <dbReference type="SAM" id="Phobius"/>
    </source>
</evidence>
<accession>A0A937K0Z1</accession>
<dbReference type="RefSeq" id="WP_202245881.1">
    <property type="nucleotide sequence ID" value="NZ_JAESIY010000010.1"/>
</dbReference>
<feature type="transmembrane region" description="Helical" evidence="1">
    <location>
        <begin position="20"/>
        <end position="40"/>
    </location>
</feature>
<reference evidence="2" key="1">
    <citation type="submission" date="2021-01" db="EMBL/GenBank/DDBJ databases">
        <title>Fulvivirga kasyanovii gen. nov., sp nov., a novel member of the phylum Bacteroidetes isolated from seawater in a mussel farm.</title>
        <authorList>
            <person name="Zhao L.-H."/>
            <person name="Wang Z.-J."/>
        </authorList>
    </citation>
    <scope>NUCLEOTIDE SEQUENCE</scope>
    <source>
        <strain evidence="2">2943</strain>
    </source>
</reference>
<protein>
    <submittedName>
        <fullName evidence="2">DUF4199 domain-containing protein</fullName>
    </submittedName>
</protein>
<keyword evidence="3" id="KW-1185">Reference proteome</keyword>
<name>A0A937K0Z1_9BACT</name>
<sequence>MSTFDNQELGDKVSIKSVAVKWGAISGAIGIVFYLILILGDLIMTKGVSYIGLIPFIVVIVMAHKEFKNQGDEFMTYAEGLKIGLMLSLIGGLILALFSFIYGQFIDPGLADRMMDYIVQEWENQGMSDEQIEQAMGFTKYMFNPYLGLIIVIIKNVLVGFILSLVISAITKKNNPELEV</sequence>
<feature type="transmembrane region" description="Helical" evidence="1">
    <location>
        <begin position="47"/>
        <end position="63"/>
    </location>
</feature>
<keyword evidence="1" id="KW-0472">Membrane</keyword>